<reference evidence="3" key="1">
    <citation type="submission" date="2021-02" db="EMBL/GenBank/DDBJ databases">
        <title>Natrosporangium hydrolyticum gen. nov., sp. nov, a haloalkaliphilic actinobacterium from a soda solonchak soil.</title>
        <authorList>
            <person name="Sorokin D.Y."/>
            <person name="Khijniak T.V."/>
            <person name="Zakharycheva A.P."/>
            <person name="Boueva O.V."/>
            <person name="Ariskina E.V."/>
            <person name="Hahnke R.L."/>
            <person name="Bunk B."/>
            <person name="Sproer C."/>
            <person name="Schumann P."/>
            <person name="Evtushenko L.I."/>
            <person name="Kublanov I.V."/>
        </authorList>
    </citation>
    <scope>NUCLEOTIDE SEQUENCE</scope>
    <source>
        <strain evidence="3">DSM 106523</strain>
    </source>
</reference>
<dbReference type="EMBL" id="CP070499">
    <property type="protein sequence ID" value="QSB14914.1"/>
    <property type="molecule type" value="Genomic_DNA"/>
</dbReference>
<keyword evidence="2" id="KW-0812">Transmembrane</keyword>
<evidence type="ECO:0000256" key="1">
    <source>
        <dbReference type="SAM" id="MobiDB-lite"/>
    </source>
</evidence>
<evidence type="ECO:0000256" key="2">
    <source>
        <dbReference type="SAM" id="Phobius"/>
    </source>
</evidence>
<name>A0A895YAW6_9ACTN</name>
<evidence type="ECO:0008006" key="5">
    <source>
        <dbReference type="Google" id="ProtNLM"/>
    </source>
</evidence>
<feature type="region of interest" description="Disordered" evidence="1">
    <location>
        <begin position="343"/>
        <end position="373"/>
    </location>
</feature>
<dbReference type="Proteomes" id="UP000662857">
    <property type="component" value="Chromosome"/>
</dbReference>
<keyword evidence="4" id="KW-1185">Reference proteome</keyword>
<protein>
    <recommendedName>
        <fullName evidence="5">Conjugal transfer protein</fullName>
    </recommendedName>
</protein>
<dbReference type="AlphaFoldDB" id="A0A895YAW6"/>
<accession>A0A895YAW6</accession>
<evidence type="ECO:0000313" key="4">
    <source>
        <dbReference type="Proteomes" id="UP000662857"/>
    </source>
</evidence>
<evidence type="ECO:0000313" key="3">
    <source>
        <dbReference type="EMBL" id="QSB14914.1"/>
    </source>
</evidence>
<organism evidence="3 4">
    <name type="scientific">Natronosporangium hydrolyticum</name>
    <dbReference type="NCBI Taxonomy" id="2811111"/>
    <lineage>
        <taxon>Bacteria</taxon>
        <taxon>Bacillati</taxon>
        <taxon>Actinomycetota</taxon>
        <taxon>Actinomycetes</taxon>
        <taxon>Micromonosporales</taxon>
        <taxon>Micromonosporaceae</taxon>
        <taxon>Natronosporangium</taxon>
    </lineage>
</organism>
<feature type="compositionally biased region" description="Polar residues" evidence="1">
    <location>
        <begin position="363"/>
        <end position="373"/>
    </location>
</feature>
<proteinExistence type="predicted"/>
<gene>
    <name evidence="3" type="ORF">JQS43_00515</name>
</gene>
<dbReference type="KEGG" id="nhy:JQS43_00515"/>
<feature type="transmembrane region" description="Helical" evidence="2">
    <location>
        <begin position="53"/>
        <end position="71"/>
    </location>
</feature>
<keyword evidence="2" id="KW-0472">Membrane</keyword>
<keyword evidence="2" id="KW-1133">Transmembrane helix</keyword>
<sequence>MAVGRPGVPSWVDAAGNQQHRRPDESGSAGDEQWAATESVAGNTRMQATLSRLLAYGLWGLLVVALLLGLVNCVGVPGAGGSQAESEEPPLALVAPPGGCAELLVAAWLAGDAELLADVPGLPRGAPEPGVREATGTYTAAVTPGDGAWAYLIGAEVRVRVDPDDEPGGATDELADEDRWRSAGTQFFQVTMVPTAGGGCNGWRPAALPAQVPAPALAGDGSDPYEQPYPVSLPASGTELSHTLESFFAGMLTGGENLERYVAPGVYIAPLTPPPYQEVDVTEVRARDELAAPVPADGTVAQLLVTVATDADQLPLVYPVTAGVRGGRWEVIALDPLVGTAVQELPDGQPHTGQPSAPGFPDPTTSAESSNGG</sequence>
<dbReference type="RefSeq" id="WP_239677077.1">
    <property type="nucleotide sequence ID" value="NZ_CP070499.1"/>
</dbReference>
<feature type="region of interest" description="Disordered" evidence="1">
    <location>
        <begin position="1"/>
        <end position="31"/>
    </location>
</feature>